<proteinExistence type="inferred from homology"/>
<evidence type="ECO:0000259" key="7">
    <source>
        <dbReference type="Pfam" id="PF13505"/>
    </source>
</evidence>
<protein>
    <submittedName>
        <fullName evidence="8">Outer membrane immunogenic protein</fullName>
    </submittedName>
</protein>
<keyword evidence="4" id="KW-0998">Cell outer membrane</keyword>
<evidence type="ECO:0000313" key="8">
    <source>
        <dbReference type="EMBL" id="SFZ81861.1"/>
    </source>
</evidence>
<evidence type="ECO:0000256" key="1">
    <source>
        <dbReference type="ARBA" id="ARBA00004442"/>
    </source>
</evidence>
<dbReference type="PANTHER" id="PTHR34001:SF3">
    <property type="entry name" value="BLL7405 PROTEIN"/>
    <property type="match status" value="1"/>
</dbReference>
<evidence type="ECO:0000256" key="3">
    <source>
        <dbReference type="ARBA" id="ARBA00023136"/>
    </source>
</evidence>
<evidence type="ECO:0000256" key="4">
    <source>
        <dbReference type="ARBA" id="ARBA00023237"/>
    </source>
</evidence>
<dbReference type="InterPro" id="IPR011250">
    <property type="entry name" value="OMP/PagP_B-barrel"/>
</dbReference>
<accession>A0A1K2HU42</accession>
<dbReference type="Gene3D" id="2.40.160.20">
    <property type="match status" value="1"/>
</dbReference>
<dbReference type="AlphaFoldDB" id="A0A1K2HU42"/>
<evidence type="ECO:0000313" key="9">
    <source>
        <dbReference type="Proteomes" id="UP000183447"/>
    </source>
</evidence>
<name>A0A1K2HU42_9HYPH</name>
<dbReference type="EMBL" id="FPKU01000001">
    <property type="protein sequence ID" value="SFZ81861.1"/>
    <property type="molecule type" value="Genomic_DNA"/>
</dbReference>
<comment type="similarity">
    <text evidence="5">Belongs to the Omp25/RopB family.</text>
</comment>
<dbReference type="RefSeq" id="WP_072339105.1">
    <property type="nucleotide sequence ID" value="NZ_FPKU01000001.1"/>
</dbReference>
<evidence type="ECO:0000256" key="5">
    <source>
        <dbReference type="ARBA" id="ARBA00038306"/>
    </source>
</evidence>
<dbReference type="InterPro" id="IPR027385">
    <property type="entry name" value="Beta-barrel_OMP"/>
</dbReference>
<dbReference type="SUPFAM" id="SSF56925">
    <property type="entry name" value="OMPA-like"/>
    <property type="match status" value="1"/>
</dbReference>
<keyword evidence="9" id="KW-1185">Reference proteome</keyword>
<evidence type="ECO:0000256" key="2">
    <source>
        <dbReference type="ARBA" id="ARBA00022729"/>
    </source>
</evidence>
<dbReference type="STRING" id="665118.SAMN02983003_0738"/>
<reference evidence="8 9" key="1">
    <citation type="submission" date="2016-11" db="EMBL/GenBank/DDBJ databases">
        <authorList>
            <person name="Jaros S."/>
            <person name="Januszkiewicz K."/>
            <person name="Wedrychowicz H."/>
        </authorList>
    </citation>
    <scope>NUCLEOTIDE SEQUENCE [LARGE SCALE GENOMIC DNA]</scope>
    <source>
        <strain evidence="8 9">ATCC 23634</strain>
    </source>
</reference>
<dbReference type="Pfam" id="PF13505">
    <property type="entry name" value="OMP_b-brl"/>
    <property type="match status" value="1"/>
</dbReference>
<dbReference type="Proteomes" id="UP000183447">
    <property type="component" value="Unassembled WGS sequence"/>
</dbReference>
<dbReference type="InterPro" id="IPR051692">
    <property type="entry name" value="OMP-like"/>
</dbReference>
<dbReference type="PANTHER" id="PTHR34001">
    <property type="entry name" value="BLL7405 PROTEIN"/>
    <property type="match status" value="1"/>
</dbReference>
<evidence type="ECO:0000256" key="6">
    <source>
        <dbReference type="SAM" id="SignalP"/>
    </source>
</evidence>
<sequence length="217" mass="22424">MRFTKTLMLAAAVVAAPAAAQAADLYVPAPPVVAAPMVSGLWEGPYVGVHVGYISAEADHTSGPGTNDISPSGWLLGAQVGANFYLSDAVVGGVVADISWSNASGDITTFDTVQTIDWEGSLRAKLGFDGGNFMPYITGGLAVAGGTRSNNLPEEDSQTHIGWTIGAGVDVAVADNVSLNLEYRYSDYGDAVYDTGGINPTIALTSHAIRAGVNFHF</sequence>
<feature type="signal peptide" evidence="6">
    <location>
        <begin position="1"/>
        <end position="22"/>
    </location>
</feature>
<comment type="subcellular location">
    <subcellularLocation>
        <location evidence="1">Cell outer membrane</location>
    </subcellularLocation>
</comment>
<dbReference type="GO" id="GO:0009279">
    <property type="term" value="C:cell outer membrane"/>
    <property type="evidence" value="ECO:0007669"/>
    <property type="project" value="UniProtKB-SubCell"/>
</dbReference>
<organism evidence="8 9">
    <name type="scientific">Devosia enhydra</name>
    <dbReference type="NCBI Taxonomy" id="665118"/>
    <lineage>
        <taxon>Bacteria</taxon>
        <taxon>Pseudomonadati</taxon>
        <taxon>Pseudomonadota</taxon>
        <taxon>Alphaproteobacteria</taxon>
        <taxon>Hyphomicrobiales</taxon>
        <taxon>Devosiaceae</taxon>
        <taxon>Devosia</taxon>
    </lineage>
</organism>
<feature type="domain" description="Outer membrane protein beta-barrel" evidence="7">
    <location>
        <begin position="9"/>
        <end position="217"/>
    </location>
</feature>
<feature type="chain" id="PRO_5012927684" evidence="6">
    <location>
        <begin position="23"/>
        <end position="217"/>
    </location>
</feature>
<keyword evidence="2 6" id="KW-0732">Signal</keyword>
<keyword evidence="3" id="KW-0472">Membrane</keyword>
<gene>
    <name evidence="8" type="ORF">SAMN02983003_0738</name>
</gene>
<dbReference type="OrthoDB" id="9815357at2"/>